<dbReference type="Proteomes" id="UP000245626">
    <property type="component" value="Unassembled WGS sequence"/>
</dbReference>
<name>A0ACD0P1B6_9BASI</name>
<evidence type="ECO:0000313" key="2">
    <source>
        <dbReference type="Proteomes" id="UP000245626"/>
    </source>
</evidence>
<evidence type="ECO:0000313" key="1">
    <source>
        <dbReference type="EMBL" id="PWN51780.1"/>
    </source>
</evidence>
<protein>
    <submittedName>
        <fullName evidence="1">Gcd10p-domain-containing protein</fullName>
    </submittedName>
</protein>
<gene>
    <name evidence="1" type="ORF">IE53DRAFT_385836</name>
</gene>
<reference evidence="1 2" key="1">
    <citation type="journal article" date="2018" name="Mol. Biol. Evol.">
        <title>Broad Genomic Sampling Reveals a Smut Pathogenic Ancestry of the Fungal Clade Ustilaginomycotina.</title>
        <authorList>
            <person name="Kijpornyongpan T."/>
            <person name="Mondo S.J."/>
            <person name="Barry K."/>
            <person name="Sandor L."/>
            <person name="Lee J."/>
            <person name="Lipzen A."/>
            <person name="Pangilinan J."/>
            <person name="LaButti K."/>
            <person name="Hainaut M."/>
            <person name="Henrissat B."/>
            <person name="Grigoriev I.V."/>
            <person name="Spatafora J.W."/>
            <person name="Aime M.C."/>
        </authorList>
    </citation>
    <scope>NUCLEOTIDE SEQUENCE [LARGE SCALE GENOMIC DNA]</scope>
    <source>
        <strain evidence="1 2">SA 807</strain>
    </source>
</reference>
<keyword evidence="2" id="KW-1185">Reference proteome</keyword>
<sequence length="571" mass="62879">MSADSIEKEQAGPSNSSSSHPTGTSTAHTPTPTHPSDPSESSLEAPSGSSRAEDDPNRSKPQNRERKPACGDGLKPNRSNNNTNNNSKGKNLAELTSEQLRSRITFIPSGQQVLLKLPSERLKPIVLQPGKNVSIGKFGSFKADELIGMPFGYTYEIAERGGGLSVVVDRTLAEIEATDATNENINDDGDSQKLTYVDIKAFKDAGLDGREIIKKQLEMNSSYDQRTAFSQAKYVKRKEQKHLKLFTPLPPDTMTIASYNFEKNSEKIRWMRPDALSQCLSFASIRPGGKYLVVDGISGLLVGAILERLGGEGSLIAINDTESPPAFDLLDQFNLPPQLTKNVLRTMHWAMTEKDYIPIFSGQEGLETSSSKKDKDKGRNKKRQALQDESARLRKDFQAGDFDAVIIASPYEPFSMIQRLRPYLGGSANIVVHSPYLQSLVECHARLRQSAEYINVSITEPWLRRYQVLPGRTHPEMTTSATAGYILHAIRVLTEEEALAMREKERAKLEAEDIQGSARPRDGEQAEIEAERDTKRPKIEGGKAEETINSSEAIATMDVDVASSATAPPSS</sequence>
<proteinExistence type="predicted"/>
<organism evidence="1 2">
    <name type="scientific">Violaceomyces palustris</name>
    <dbReference type="NCBI Taxonomy" id="1673888"/>
    <lineage>
        <taxon>Eukaryota</taxon>
        <taxon>Fungi</taxon>
        <taxon>Dikarya</taxon>
        <taxon>Basidiomycota</taxon>
        <taxon>Ustilaginomycotina</taxon>
        <taxon>Ustilaginomycetes</taxon>
        <taxon>Violaceomycetales</taxon>
        <taxon>Violaceomycetaceae</taxon>
        <taxon>Violaceomyces</taxon>
    </lineage>
</organism>
<dbReference type="EMBL" id="KZ819817">
    <property type="protein sequence ID" value="PWN51780.1"/>
    <property type="molecule type" value="Genomic_DNA"/>
</dbReference>
<accession>A0ACD0P1B6</accession>